<evidence type="ECO:0000313" key="2">
    <source>
        <dbReference type="EMBL" id="JAQ00134.1"/>
    </source>
</evidence>
<sequence>VVVVAVAKAAMVIVAMQVVLMLMCDMHYVYHVPAEQVVHVNDQKHNANRLLIYFDHLHLCIVACHRTLYRHQGSDKVVAEMGTIERTRFIVLAIAAMTMVRGEMLVVVIVVATRFTTSHGIHCEDHDSLPTSEGMKAMKKKFMYPPSMMRNTTSISKAMTTMKMSVVMMVVTMMYDLCACYRSYEWVVNTSVKSHRYHCHGRKECIRSQLSSLRRRRYD</sequence>
<keyword evidence="1" id="KW-0472">Membrane</keyword>
<gene>
    <name evidence="2" type="ORF">g.6659</name>
</gene>
<reference evidence="2" key="1">
    <citation type="journal article" date="2016" name="Gigascience">
        <title>De novo construction of an expanded transcriptome assembly for the western tarnished plant bug, Lygus hesperus.</title>
        <authorList>
            <person name="Tassone E.E."/>
            <person name="Geib S.M."/>
            <person name="Hall B."/>
            <person name="Fabrick J.A."/>
            <person name="Brent C.S."/>
            <person name="Hull J.J."/>
        </authorList>
    </citation>
    <scope>NUCLEOTIDE SEQUENCE</scope>
</reference>
<keyword evidence="1" id="KW-0812">Transmembrane</keyword>
<feature type="non-terminal residue" evidence="2">
    <location>
        <position position="1"/>
    </location>
</feature>
<keyword evidence="1" id="KW-1133">Transmembrane helix</keyword>
<dbReference type="EMBL" id="GDHC01018495">
    <property type="protein sequence ID" value="JAQ00134.1"/>
    <property type="molecule type" value="Transcribed_RNA"/>
</dbReference>
<dbReference type="AlphaFoldDB" id="A0A146KUG4"/>
<feature type="transmembrane region" description="Helical" evidence="1">
    <location>
        <begin position="89"/>
        <end position="112"/>
    </location>
</feature>
<evidence type="ECO:0000256" key="1">
    <source>
        <dbReference type="SAM" id="Phobius"/>
    </source>
</evidence>
<protein>
    <submittedName>
        <fullName evidence="2">Uncharacterized protein</fullName>
    </submittedName>
</protein>
<accession>A0A146KUG4</accession>
<proteinExistence type="predicted"/>
<feature type="transmembrane region" description="Helical" evidence="1">
    <location>
        <begin position="6"/>
        <end position="30"/>
    </location>
</feature>
<organism evidence="2">
    <name type="scientific">Lygus hesperus</name>
    <name type="common">Western plant bug</name>
    <dbReference type="NCBI Taxonomy" id="30085"/>
    <lineage>
        <taxon>Eukaryota</taxon>
        <taxon>Metazoa</taxon>
        <taxon>Ecdysozoa</taxon>
        <taxon>Arthropoda</taxon>
        <taxon>Hexapoda</taxon>
        <taxon>Insecta</taxon>
        <taxon>Pterygota</taxon>
        <taxon>Neoptera</taxon>
        <taxon>Paraneoptera</taxon>
        <taxon>Hemiptera</taxon>
        <taxon>Heteroptera</taxon>
        <taxon>Panheteroptera</taxon>
        <taxon>Cimicomorpha</taxon>
        <taxon>Miridae</taxon>
        <taxon>Mirini</taxon>
        <taxon>Lygus</taxon>
    </lineage>
</organism>
<name>A0A146KUG4_LYGHE</name>